<feature type="binding site" evidence="7">
    <location>
        <position position="217"/>
    </location>
    <ligand>
        <name>substrate</name>
    </ligand>
</feature>
<comment type="function">
    <text evidence="7">Catalyzes the oxidation of glucose 6-phosphate to 6-phosphogluconolactone.</text>
</comment>
<dbReference type="Pfam" id="PF02781">
    <property type="entry name" value="G6PD_C"/>
    <property type="match status" value="1"/>
</dbReference>
<dbReference type="InterPro" id="IPR022674">
    <property type="entry name" value="G6P_DH_NAD-bd"/>
</dbReference>
<evidence type="ECO:0000256" key="3">
    <source>
        <dbReference type="ARBA" id="ARBA00022526"/>
    </source>
</evidence>
<keyword evidence="3 7" id="KW-0313">Glucose metabolism</keyword>
<dbReference type="PIRSF" id="PIRSF000110">
    <property type="entry name" value="G6PD"/>
    <property type="match status" value="1"/>
</dbReference>
<dbReference type="Gene3D" id="3.40.50.720">
    <property type="entry name" value="NAD(P)-binding Rossmann-like Domain"/>
    <property type="match status" value="1"/>
</dbReference>
<dbReference type="Gene3D" id="3.30.360.10">
    <property type="entry name" value="Dihydrodipicolinate Reductase, domain 2"/>
    <property type="match status" value="1"/>
</dbReference>
<keyword evidence="4 7" id="KW-0521">NADP</keyword>
<organism evidence="10 11">
    <name type="scientific">Candidatus Daviesbacteria bacterium RIFCSPLOWO2_01_FULL_40_24</name>
    <dbReference type="NCBI Taxonomy" id="1797787"/>
    <lineage>
        <taxon>Bacteria</taxon>
        <taxon>Candidatus Daviesiibacteriota</taxon>
    </lineage>
</organism>
<dbReference type="InterPro" id="IPR036291">
    <property type="entry name" value="NAD(P)-bd_dom_sf"/>
</dbReference>
<dbReference type="GO" id="GO:0050661">
    <property type="term" value="F:NADP binding"/>
    <property type="evidence" value="ECO:0007669"/>
    <property type="project" value="UniProtKB-UniRule"/>
</dbReference>
<feature type="binding site" evidence="7">
    <location>
        <position position="149"/>
    </location>
    <ligand>
        <name>NADP(+)</name>
        <dbReference type="ChEBI" id="CHEBI:58349"/>
    </ligand>
</feature>
<dbReference type="SUPFAM" id="SSF51735">
    <property type="entry name" value="NAD(P)-binding Rossmann-fold domains"/>
    <property type="match status" value="1"/>
</dbReference>
<dbReference type="HAMAP" id="MF_00966">
    <property type="entry name" value="G6PD"/>
    <property type="match status" value="1"/>
</dbReference>
<proteinExistence type="inferred from homology"/>
<feature type="domain" description="Glucose-6-phosphate dehydrogenase NAD-binding" evidence="8">
    <location>
        <begin position="8"/>
        <end position="186"/>
    </location>
</feature>
<dbReference type="EC" id="1.1.1.49" evidence="7"/>
<sequence length="431" mass="49822">MTQPFTLVIFGVTSNLAQKYLLPALYDLEDKGLLPDGSHIIGIARSPQKEGWIQEHLHQILHKENLHHKHEIKDQIKELLFTRLHYLDGHLDNPDFYQKLKIKLDGLNSQNIIFYLATYPDLYQPIFENLKLSGLSNLADGFVRLMIEKPFGSNLKTAKQLNKTLHQYFKEEQIYRLDHYLGKEALRDILSFRFGSSSVESIINKDHIDHIQVSATENFGVGERGAFYDKVGALKDVGQNHLLQMLTAATMEKPITFTNEEVTKERVKILKKLLPQKENIIFGQYEDYTAEKNISPDSLTETFFALKTFINNDRYQNVPIYLRAGKKLAQTLTEVTIVFKDKKNQPLRYHVHSQRDNFLVQDPYEALILDAIRGDQTYFNDVQEVEAQWAFTDPLSAESEKGIPVIYQPGSWGPQEADELIEQDGRHWINF</sequence>
<protein>
    <recommendedName>
        <fullName evidence="7">Glucose-6-phosphate 1-dehydrogenase</fullName>
        <shortName evidence="7">G6PD</shortName>
        <ecNumber evidence="7">1.1.1.49</ecNumber>
    </recommendedName>
</protein>
<comment type="caution">
    <text evidence="7">Lacks conserved residue(s) required for the propagation of feature annotation.</text>
</comment>
<dbReference type="PANTHER" id="PTHR23429">
    <property type="entry name" value="GLUCOSE-6-PHOSPHATE 1-DEHYDROGENASE G6PD"/>
    <property type="match status" value="1"/>
</dbReference>
<dbReference type="Proteomes" id="UP000178017">
    <property type="component" value="Unassembled WGS sequence"/>
</dbReference>
<dbReference type="InterPro" id="IPR001282">
    <property type="entry name" value="G6P_DH"/>
</dbReference>
<dbReference type="PANTHER" id="PTHR23429:SF0">
    <property type="entry name" value="GLUCOSE-6-PHOSPHATE 1-DEHYDROGENASE"/>
    <property type="match status" value="1"/>
</dbReference>
<feature type="binding site" evidence="7">
    <location>
        <position position="45"/>
    </location>
    <ligand>
        <name>NADP(+)</name>
        <dbReference type="ChEBI" id="CHEBI:58349"/>
    </ligand>
</feature>
<evidence type="ECO:0000256" key="7">
    <source>
        <dbReference type="HAMAP-Rule" id="MF_00966"/>
    </source>
</evidence>
<feature type="binding site" evidence="7">
    <location>
        <position position="183"/>
    </location>
    <ligand>
        <name>substrate</name>
    </ligand>
</feature>
<feature type="binding site" evidence="7">
    <location>
        <position position="179"/>
    </location>
    <ligand>
        <name>substrate</name>
    </ligand>
</feature>
<evidence type="ECO:0000313" key="11">
    <source>
        <dbReference type="Proteomes" id="UP000178017"/>
    </source>
</evidence>
<dbReference type="PROSITE" id="PS00069">
    <property type="entry name" value="G6P_DEHYDROGENASE"/>
    <property type="match status" value="1"/>
</dbReference>
<dbReference type="InterPro" id="IPR019796">
    <property type="entry name" value="G6P_DH_AS"/>
</dbReference>
<feature type="binding site" evidence="7">
    <location>
        <position position="236"/>
    </location>
    <ligand>
        <name>substrate</name>
    </ligand>
</feature>
<dbReference type="GO" id="GO:0009051">
    <property type="term" value="P:pentose-phosphate shunt, oxidative branch"/>
    <property type="evidence" value="ECO:0007669"/>
    <property type="project" value="TreeGrafter"/>
</dbReference>
<reference evidence="10 11" key="1">
    <citation type="journal article" date="2016" name="Nat. Commun.">
        <title>Thousands of microbial genomes shed light on interconnected biogeochemical processes in an aquifer system.</title>
        <authorList>
            <person name="Anantharaman K."/>
            <person name="Brown C.T."/>
            <person name="Hug L.A."/>
            <person name="Sharon I."/>
            <person name="Castelle C.J."/>
            <person name="Probst A.J."/>
            <person name="Thomas B.C."/>
            <person name="Singh A."/>
            <person name="Wilkins M.J."/>
            <person name="Karaoz U."/>
            <person name="Brodie E.L."/>
            <person name="Williams K.H."/>
            <person name="Hubbard S.S."/>
            <person name="Banfield J.F."/>
        </authorList>
    </citation>
    <scope>NUCLEOTIDE SEQUENCE [LARGE SCALE GENOMIC DNA]</scope>
</reference>
<name>A0A1F5MJQ3_9BACT</name>
<dbReference type="InterPro" id="IPR022675">
    <property type="entry name" value="G6P_DH_C"/>
</dbReference>
<feature type="domain" description="Glucose-6-phosphate dehydrogenase C-terminal" evidence="9">
    <location>
        <begin position="191"/>
        <end position="359"/>
    </location>
</feature>
<evidence type="ECO:0000256" key="1">
    <source>
        <dbReference type="ARBA" id="ARBA00004937"/>
    </source>
</evidence>
<evidence type="ECO:0000256" key="6">
    <source>
        <dbReference type="ARBA" id="ARBA00023277"/>
    </source>
</evidence>
<dbReference type="SUPFAM" id="SSF55347">
    <property type="entry name" value="Glyceraldehyde-3-phosphate dehydrogenase-like, C-terminal domain"/>
    <property type="match status" value="1"/>
</dbReference>
<dbReference type="UniPathway" id="UPA00115">
    <property type="reaction ID" value="UER00408"/>
</dbReference>
<gene>
    <name evidence="7" type="primary">zwf</name>
    <name evidence="10" type="ORF">A3B49_02075</name>
</gene>
<dbReference type="GO" id="GO:0004345">
    <property type="term" value="F:glucose-6-phosphate dehydrogenase activity"/>
    <property type="evidence" value="ECO:0007669"/>
    <property type="project" value="UniProtKB-UniRule"/>
</dbReference>
<keyword evidence="6 7" id="KW-0119">Carbohydrate metabolism</keyword>
<dbReference type="Pfam" id="PF00479">
    <property type="entry name" value="G6PD_N"/>
    <property type="match status" value="1"/>
</dbReference>
<accession>A0A1F5MJQ3</accession>
<dbReference type="GO" id="GO:0006006">
    <property type="term" value="P:glucose metabolic process"/>
    <property type="evidence" value="ECO:0007669"/>
    <property type="project" value="UniProtKB-KW"/>
</dbReference>
<evidence type="ECO:0000256" key="2">
    <source>
        <dbReference type="ARBA" id="ARBA00009975"/>
    </source>
</evidence>
<keyword evidence="5 7" id="KW-0560">Oxidoreductase</keyword>
<evidence type="ECO:0000259" key="9">
    <source>
        <dbReference type="Pfam" id="PF02781"/>
    </source>
</evidence>
<comment type="caution">
    <text evidence="10">The sequence shown here is derived from an EMBL/GenBank/DDBJ whole genome shotgun (WGS) entry which is preliminary data.</text>
</comment>
<comment type="pathway">
    <text evidence="1 7">Carbohydrate degradation; pentose phosphate pathway; D-ribulose 5-phosphate from D-glucose 6-phosphate (oxidative stage): step 1/3.</text>
</comment>
<dbReference type="EMBL" id="MFDO01000016">
    <property type="protein sequence ID" value="OGE65578.1"/>
    <property type="molecule type" value="Genomic_DNA"/>
</dbReference>
<feature type="active site" description="Proton acceptor" evidence="7">
    <location>
        <position position="241"/>
    </location>
</feature>
<evidence type="ECO:0000313" key="10">
    <source>
        <dbReference type="EMBL" id="OGE65578.1"/>
    </source>
</evidence>
<comment type="similarity">
    <text evidence="2 7">Belongs to the glucose-6-phosphate dehydrogenase family.</text>
</comment>
<evidence type="ECO:0000259" key="8">
    <source>
        <dbReference type="Pfam" id="PF00479"/>
    </source>
</evidence>
<dbReference type="AlphaFoldDB" id="A0A1F5MJQ3"/>
<evidence type="ECO:0000256" key="5">
    <source>
        <dbReference type="ARBA" id="ARBA00023002"/>
    </source>
</evidence>
<feature type="binding site" evidence="7">
    <location>
        <position position="326"/>
    </location>
    <ligand>
        <name>substrate</name>
    </ligand>
</feature>
<evidence type="ECO:0000256" key="4">
    <source>
        <dbReference type="ARBA" id="ARBA00022857"/>
    </source>
</evidence>
<comment type="catalytic activity">
    <reaction evidence="7">
        <text>D-glucose 6-phosphate + NADP(+) = 6-phospho-D-glucono-1,5-lactone + NADPH + H(+)</text>
        <dbReference type="Rhea" id="RHEA:15841"/>
        <dbReference type="ChEBI" id="CHEBI:15378"/>
        <dbReference type="ChEBI" id="CHEBI:57783"/>
        <dbReference type="ChEBI" id="CHEBI:57955"/>
        <dbReference type="ChEBI" id="CHEBI:58349"/>
        <dbReference type="ChEBI" id="CHEBI:61548"/>
        <dbReference type="EC" id="1.1.1.49"/>
    </reaction>
</comment>
<dbReference type="PRINTS" id="PR00079">
    <property type="entry name" value="G6PDHDRGNASE"/>
</dbReference>